<organism evidence="8 9">
    <name type="scientific">Tetrabaena socialis</name>
    <dbReference type="NCBI Taxonomy" id="47790"/>
    <lineage>
        <taxon>Eukaryota</taxon>
        <taxon>Viridiplantae</taxon>
        <taxon>Chlorophyta</taxon>
        <taxon>core chlorophytes</taxon>
        <taxon>Chlorophyceae</taxon>
        <taxon>CS clade</taxon>
        <taxon>Chlamydomonadales</taxon>
        <taxon>Tetrabaenaceae</taxon>
        <taxon>Tetrabaena</taxon>
    </lineage>
</organism>
<dbReference type="GO" id="GO:0000166">
    <property type="term" value="F:nucleotide binding"/>
    <property type="evidence" value="ECO:0007669"/>
    <property type="project" value="InterPro"/>
</dbReference>
<feature type="domain" description="DNA-directed DNA polymerase family B multifunctional" evidence="7">
    <location>
        <begin position="23"/>
        <end position="246"/>
    </location>
</feature>
<comment type="caution">
    <text evidence="8">The sequence shown here is derived from an EMBL/GenBank/DDBJ whole genome shotgun (WGS) entry which is preliminary data.</text>
</comment>
<dbReference type="InterPro" id="IPR050240">
    <property type="entry name" value="DNA_pol_type-B"/>
</dbReference>
<comment type="catalytic activity">
    <reaction evidence="6">
        <text>DNA(n) + a 2'-deoxyribonucleoside 5'-triphosphate = DNA(n+1) + diphosphate</text>
        <dbReference type="Rhea" id="RHEA:22508"/>
        <dbReference type="Rhea" id="RHEA-COMP:17339"/>
        <dbReference type="Rhea" id="RHEA-COMP:17340"/>
        <dbReference type="ChEBI" id="CHEBI:33019"/>
        <dbReference type="ChEBI" id="CHEBI:61560"/>
        <dbReference type="ChEBI" id="CHEBI:173112"/>
        <dbReference type="EC" id="2.7.7.7"/>
    </reaction>
</comment>
<dbReference type="PANTHER" id="PTHR10322">
    <property type="entry name" value="DNA POLYMERASE CATALYTIC SUBUNIT"/>
    <property type="match status" value="1"/>
</dbReference>
<dbReference type="InterPro" id="IPR006134">
    <property type="entry name" value="DNA-dir_DNA_pol_B_multi_dom"/>
</dbReference>
<evidence type="ECO:0000256" key="3">
    <source>
        <dbReference type="ARBA" id="ARBA00022695"/>
    </source>
</evidence>
<sequence>VYDLTTGNNHFAAGIGKLIVHNTDSIFCIFKNEDQGAKLQGKAALRKSIQTGIAASAAFKVHLKPPHDLEYEKTFYPFIILSKKRYVGNLYEHDVDSFKQKSMGIVLKRRDNANIVKLIYGGVIDIILNRQDVPASVAFLKAQLTSLVNGASPLHDLVITKSLRANYKDPEKIAHQVLAKRMGDRDAGSRPQANERIPFVYIVNKAKGVLQGDRIEHPSYVKDNGLQVDYRFYIEHQIMKPVIQLYAIVLEQLAGYNKPADYWVAKEKELRKTFGGDVAKAREKVAALREQEAQKLLFDRVLIDLDTENKGQNKITKFFARTSAVS</sequence>
<dbReference type="OrthoDB" id="546609at2759"/>
<evidence type="ECO:0000256" key="6">
    <source>
        <dbReference type="ARBA" id="ARBA00049244"/>
    </source>
</evidence>
<dbReference type="GO" id="GO:0008296">
    <property type="term" value="F:3'-5'-DNA exonuclease activity"/>
    <property type="evidence" value="ECO:0007669"/>
    <property type="project" value="TreeGrafter"/>
</dbReference>
<accession>A0A2J7ZGW8</accession>
<dbReference type="EC" id="2.7.7.7" evidence="1"/>
<dbReference type="GO" id="GO:0003887">
    <property type="term" value="F:DNA-directed DNA polymerase activity"/>
    <property type="evidence" value="ECO:0007669"/>
    <property type="project" value="UniProtKB-KW"/>
</dbReference>
<dbReference type="Gene3D" id="3.90.1600.10">
    <property type="entry name" value="Palm domain of DNA polymerase"/>
    <property type="match status" value="1"/>
</dbReference>
<keyword evidence="9" id="KW-1185">Reference proteome</keyword>
<proteinExistence type="predicted"/>
<dbReference type="GO" id="GO:0003677">
    <property type="term" value="F:DNA binding"/>
    <property type="evidence" value="ECO:0007669"/>
    <property type="project" value="UniProtKB-KW"/>
</dbReference>
<dbReference type="GO" id="GO:0043625">
    <property type="term" value="C:delta DNA polymerase complex"/>
    <property type="evidence" value="ECO:0007669"/>
    <property type="project" value="TreeGrafter"/>
</dbReference>
<reference evidence="8 9" key="1">
    <citation type="journal article" date="2017" name="Mol. Biol. Evol.">
        <title>The 4-celled Tetrabaena socialis nuclear genome reveals the essential components for genetic control of cell number at the origin of multicellularity in the volvocine lineage.</title>
        <authorList>
            <person name="Featherston J."/>
            <person name="Arakaki Y."/>
            <person name="Hanschen E.R."/>
            <person name="Ferris P.J."/>
            <person name="Michod R.E."/>
            <person name="Olson B.J.S.C."/>
            <person name="Nozaki H."/>
            <person name="Durand P.M."/>
        </authorList>
    </citation>
    <scope>NUCLEOTIDE SEQUENCE [LARGE SCALE GENOMIC DNA]</scope>
    <source>
        <strain evidence="8 9">NIES-571</strain>
    </source>
</reference>
<dbReference type="PANTHER" id="PTHR10322:SF23">
    <property type="entry name" value="DNA POLYMERASE DELTA CATALYTIC SUBUNIT"/>
    <property type="match status" value="1"/>
</dbReference>
<dbReference type="Proteomes" id="UP000236333">
    <property type="component" value="Unassembled WGS sequence"/>
</dbReference>
<evidence type="ECO:0000256" key="2">
    <source>
        <dbReference type="ARBA" id="ARBA00022679"/>
    </source>
</evidence>
<dbReference type="GO" id="GO:0006287">
    <property type="term" value="P:base-excision repair, gap-filling"/>
    <property type="evidence" value="ECO:0007669"/>
    <property type="project" value="TreeGrafter"/>
</dbReference>
<evidence type="ECO:0000256" key="4">
    <source>
        <dbReference type="ARBA" id="ARBA00022932"/>
    </source>
</evidence>
<dbReference type="GO" id="GO:0006297">
    <property type="term" value="P:nucleotide-excision repair, DNA gap filling"/>
    <property type="evidence" value="ECO:0007669"/>
    <property type="project" value="TreeGrafter"/>
</dbReference>
<feature type="non-terminal residue" evidence="8">
    <location>
        <position position="1"/>
    </location>
</feature>
<evidence type="ECO:0000313" key="9">
    <source>
        <dbReference type="Proteomes" id="UP000236333"/>
    </source>
</evidence>
<dbReference type="EMBL" id="PGGS01002725">
    <property type="protein sequence ID" value="PNG99510.1"/>
    <property type="molecule type" value="Genomic_DNA"/>
</dbReference>
<keyword evidence="4" id="KW-0239">DNA-directed DNA polymerase</keyword>
<keyword evidence="2" id="KW-0808">Transferase</keyword>
<evidence type="ECO:0000313" key="8">
    <source>
        <dbReference type="EMBL" id="PNG99510.1"/>
    </source>
</evidence>
<evidence type="ECO:0000259" key="7">
    <source>
        <dbReference type="Pfam" id="PF00136"/>
    </source>
</evidence>
<dbReference type="InterPro" id="IPR030934">
    <property type="entry name" value="Intein_C"/>
</dbReference>
<dbReference type="Pfam" id="PF00136">
    <property type="entry name" value="DNA_pol_B"/>
    <property type="match status" value="1"/>
</dbReference>
<name>A0A2J7ZGW8_9CHLO</name>
<keyword evidence="3" id="KW-0548">Nucleotidyltransferase</keyword>
<dbReference type="SUPFAM" id="SSF56672">
    <property type="entry name" value="DNA/RNA polymerases"/>
    <property type="match status" value="1"/>
</dbReference>
<protein>
    <recommendedName>
        <fullName evidence="1">DNA-directed DNA polymerase</fullName>
        <ecNumber evidence="1">2.7.7.7</ecNumber>
    </recommendedName>
</protein>
<dbReference type="InterPro" id="IPR023211">
    <property type="entry name" value="DNA_pol_palm_dom_sf"/>
</dbReference>
<evidence type="ECO:0000256" key="5">
    <source>
        <dbReference type="ARBA" id="ARBA00023125"/>
    </source>
</evidence>
<dbReference type="GO" id="GO:0045004">
    <property type="term" value="P:DNA replication proofreading"/>
    <property type="evidence" value="ECO:0007669"/>
    <property type="project" value="TreeGrafter"/>
</dbReference>
<dbReference type="Gene3D" id="1.10.132.60">
    <property type="entry name" value="DNA polymerase family B, C-terminal domain"/>
    <property type="match status" value="1"/>
</dbReference>
<evidence type="ECO:0000256" key="1">
    <source>
        <dbReference type="ARBA" id="ARBA00012417"/>
    </source>
</evidence>
<gene>
    <name evidence="8" type="ORF">TSOC_014708</name>
</gene>
<dbReference type="PROSITE" id="PS50818">
    <property type="entry name" value="INTEIN_C_TER"/>
    <property type="match status" value="1"/>
</dbReference>
<dbReference type="InterPro" id="IPR042087">
    <property type="entry name" value="DNA_pol_B_thumb"/>
</dbReference>
<dbReference type="AlphaFoldDB" id="A0A2J7ZGW8"/>
<keyword evidence="5" id="KW-0238">DNA-binding</keyword>
<dbReference type="InterPro" id="IPR043502">
    <property type="entry name" value="DNA/RNA_pol_sf"/>
</dbReference>